<dbReference type="Pfam" id="PF08780">
    <property type="entry name" value="NTase_sub_bind"/>
    <property type="match status" value="1"/>
</dbReference>
<proteinExistence type="predicted"/>
<dbReference type="SUPFAM" id="SSF81593">
    <property type="entry name" value="Nucleotidyltransferase substrate binding subunit/domain"/>
    <property type="match status" value="1"/>
</dbReference>
<accession>A0AB74N3S5</accession>
<dbReference type="EMBL" id="PCGW01000028">
    <property type="protein sequence ID" value="PHO19718.1"/>
    <property type="molecule type" value="Genomic_DNA"/>
</dbReference>
<comment type="caution">
    <text evidence="2">The sequence shown here is derived from an EMBL/GenBank/DDBJ whole genome shotgun (WGS) entry which is preliminary data.</text>
</comment>
<dbReference type="Proteomes" id="UP000226080">
    <property type="component" value="Unassembled WGS sequence"/>
</dbReference>
<dbReference type="Proteomes" id="UP000323012">
    <property type="component" value="Unassembled WGS sequence"/>
</dbReference>
<dbReference type="RefSeq" id="WP_005540731.1">
    <property type="nucleotide sequence ID" value="NZ_CP016553.1"/>
</dbReference>
<name>A0AB74N3S5_AGGAC</name>
<evidence type="ECO:0000313" key="1">
    <source>
        <dbReference type="EMBL" id="PHO19718.1"/>
    </source>
</evidence>
<protein>
    <submittedName>
        <fullName evidence="2">Nucleotidyltransferase</fullName>
    </submittedName>
</protein>
<organism evidence="2 4">
    <name type="scientific">Aggregatibacter actinomycetemcomitans</name>
    <name type="common">Actinobacillus actinomycetemcomitans</name>
    <name type="synonym">Haemophilus actinomycetemcomitans</name>
    <dbReference type="NCBI Taxonomy" id="714"/>
    <lineage>
        <taxon>Bacteria</taxon>
        <taxon>Pseudomonadati</taxon>
        <taxon>Pseudomonadota</taxon>
        <taxon>Gammaproteobacteria</taxon>
        <taxon>Pasteurellales</taxon>
        <taxon>Pasteurellaceae</taxon>
        <taxon>Aggregatibacter</taxon>
    </lineage>
</organism>
<dbReference type="EMBL" id="VSED01000034">
    <property type="protein sequence ID" value="TYA38213.1"/>
    <property type="molecule type" value="Genomic_DNA"/>
</dbReference>
<evidence type="ECO:0000313" key="4">
    <source>
        <dbReference type="Proteomes" id="UP000323012"/>
    </source>
</evidence>
<dbReference type="SMR" id="A0AB74N3S5"/>
<dbReference type="AlphaFoldDB" id="A0AB74N3S5"/>
<evidence type="ECO:0000313" key="3">
    <source>
        <dbReference type="Proteomes" id="UP000226080"/>
    </source>
</evidence>
<dbReference type="Gene3D" id="1.20.120.330">
    <property type="entry name" value="Nucleotidyltransferases domain 2"/>
    <property type="match status" value="1"/>
</dbReference>
<evidence type="ECO:0000313" key="2">
    <source>
        <dbReference type="EMBL" id="TYA38213.1"/>
    </source>
</evidence>
<sequence>MQQADVRWKQRFENYKRALNQLETALHEYADTNLDIIKEGIIQRFEFTHELAWKLMQDILQAEGVVDILGSRTATRMAFNRGLIQQGDIWLEMVKSRNITVHTYDEKILAQEFSKIMTLYLPLFLQFKQRVEQLCQNLD</sequence>
<gene>
    <name evidence="1" type="ORF">CQR80_10850</name>
    <name evidence="2" type="ORF">FXB79_09935</name>
</gene>
<dbReference type="NCBIfam" id="TIGR01987">
    <property type="entry name" value="HI0074"/>
    <property type="match status" value="1"/>
</dbReference>
<keyword evidence="3" id="KW-1185">Reference proteome</keyword>
<reference evidence="1 3" key="1">
    <citation type="submission" date="2017-10" db="EMBL/GenBank/DDBJ databases">
        <title>Draft genome sequences of Aggregatibacter actinomycetemcomitans strains 310a and 310b.</title>
        <authorList>
            <person name="May A.C."/>
            <person name="Ohta H."/>
            <person name="Maeda H."/>
            <person name="Kokeguchi S."/>
            <person name="Cugini C."/>
        </authorList>
    </citation>
    <scope>NUCLEOTIDE SEQUENCE [LARGE SCALE GENOMIC DNA]</scope>
    <source>
        <strain evidence="1 3">310b</strain>
    </source>
</reference>
<reference evidence="2 4" key="2">
    <citation type="submission" date="2019-08" db="EMBL/GenBank/DDBJ databases">
        <title>Whole genome sequencing of Aggregatibacter actinomycetemcomitans cultured from blood stream infections in Denmark reveals a novel phylogenetic lineage expressing serotype a membrane O polysaccharide.</title>
        <authorList>
            <person name="Nedergaard S."/>
            <person name="Kobel C.M."/>
            <person name="Nielsen M.B."/>
            <person name="Moeller R.T."/>
            <person name="Jensen A.B."/>
            <person name="Noerskov-Lauritsen N."/>
        </authorList>
    </citation>
    <scope>NUCLEOTIDE SEQUENCE [LARGE SCALE GENOMIC DNA]</scope>
    <source>
        <strain evidence="2 4">PN_563</strain>
    </source>
</reference>
<dbReference type="InterPro" id="IPR010235">
    <property type="entry name" value="HepT"/>
</dbReference>